<dbReference type="InterPro" id="IPR006162">
    <property type="entry name" value="Ppantetheine_attach_site"/>
</dbReference>
<keyword evidence="6" id="KW-0275">Fatty acid biosynthesis</keyword>
<dbReference type="SUPFAM" id="SSF47336">
    <property type="entry name" value="ACP-like"/>
    <property type="match status" value="1"/>
</dbReference>
<dbReference type="EMBL" id="CAFBLN010000001">
    <property type="protein sequence ID" value="CAB4857073.1"/>
    <property type="molecule type" value="Genomic_DNA"/>
</dbReference>
<dbReference type="NCBIfam" id="NF002148">
    <property type="entry name" value="PRK00982.1-2"/>
    <property type="match status" value="1"/>
</dbReference>
<evidence type="ECO:0000313" key="8">
    <source>
        <dbReference type="EMBL" id="CAB4857073.1"/>
    </source>
</evidence>
<dbReference type="Pfam" id="PF00550">
    <property type="entry name" value="PP-binding"/>
    <property type="match status" value="1"/>
</dbReference>
<evidence type="ECO:0000256" key="5">
    <source>
        <dbReference type="ARBA" id="ARBA00023098"/>
    </source>
</evidence>
<keyword evidence="5" id="KW-0443">Lipid metabolism</keyword>
<evidence type="ECO:0000256" key="6">
    <source>
        <dbReference type="ARBA" id="ARBA00023160"/>
    </source>
</evidence>
<gene>
    <name evidence="8" type="ORF">UFOPK3381_00037</name>
</gene>
<dbReference type="GO" id="GO:0000036">
    <property type="term" value="F:acyl carrier activity"/>
    <property type="evidence" value="ECO:0007669"/>
    <property type="project" value="TreeGrafter"/>
</dbReference>
<dbReference type="PANTHER" id="PTHR20863">
    <property type="entry name" value="ACYL CARRIER PROTEIN"/>
    <property type="match status" value="1"/>
</dbReference>
<reference evidence="8" key="1">
    <citation type="submission" date="2020-05" db="EMBL/GenBank/DDBJ databases">
        <authorList>
            <person name="Chiriac C."/>
            <person name="Salcher M."/>
            <person name="Ghai R."/>
            <person name="Kavagutti S V."/>
        </authorList>
    </citation>
    <scope>NUCLEOTIDE SEQUENCE</scope>
</reference>
<proteinExistence type="inferred from homology"/>
<dbReference type="GO" id="GO:0009245">
    <property type="term" value="P:lipid A biosynthetic process"/>
    <property type="evidence" value="ECO:0007669"/>
    <property type="project" value="TreeGrafter"/>
</dbReference>
<dbReference type="GO" id="GO:0016020">
    <property type="term" value="C:membrane"/>
    <property type="evidence" value="ECO:0007669"/>
    <property type="project" value="GOC"/>
</dbReference>
<dbReference type="HAMAP" id="MF_01217">
    <property type="entry name" value="Acyl_carrier"/>
    <property type="match status" value="1"/>
</dbReference>
<name>A0A6J7CPY1_9ZZZZ</name>
<evidence type="ECO:0000256" key="4">
    <source>
        <dbReference type="ARBA" id="ARBA00022832"/>
    </source>
</evidence>
<keyword evidence="2" id="KW-0444">Lipid biosynthesis</keyword>
<organism evidence="8">
    <name type="scientific">freshwater metagenome</name>
    <dbReference type="NCBI Taxonomy" id="449393"/>
    <lineage>
        <taxon>unclassified sequences</taxon>
        <taxon>metagenomes</taxon>
        <taxon>ecological metagenomes</taxon>
    </lineage>
</organism>
<protein>
    <submittedName>
        <fullName evidence="8">Unannotated protein</fullName>
    </submittedName>
</protein>
<dbReference type="GO" id="GO:0000035">
    <property type="term" value="F:acyl binding"/>
    <property type="evidence" value="ECO:0007669"/>
    <property type="project" value="TreeGrafter"/>
</dbReference>
<dbReference type="InterPro" id="IPR009081">
    <property type="entry name" value="PP-bd_ACP"/>
</dbReference>
<dbReference type="NCBIfam" id="TIGR00517">
    <property type="entry name" value="acyl_carrier"/>
    <property type="match status" value="1"/>
</dbReference>
<keyword evidence="3" id="KW-0597">Phosphoprotein</keyword>
<keyword evidence="1" id="KW-0596">Phosphopantetheine</keyword>
<evidence type="ECO:0000256" key="3">
    <source>
        <dbReference type="ARBA" id="ARBA00022553"/>
    </source>
</evidence>
<accession>A0A6J7CPY1</accession>
<sequence length="79" mass="8739">MNRETALEKFNQHAIEVLAVDIAQLTADAAFGDDLGADSLDLVELVMALEEEFDIEVGEEELKDIRTVGQAFELIFAKL</sequence>
<dbReference type="PANTHER" id="PTHR20863:SF76">
    <property type="entry name" value="CARRIER DOMAIN-CONTAINING PROTEIN"/>
    <property type="match status" value="1"/>
</dbReference>
<dbReference type="GO" id="GO:0005829">
    <property type="term" value="C:cytosol"/>
    <property type="evidence" value="ECO:0007669"/>
    <property type="project" value="TreeGrafter"/>
</dbReference>
<evidence type="ECO:0000259" key="7">
    <source>
        <dbReference type="PROSITE" id="PS50075"/>
    </source>
</evidence>
<dbReference type="PROSITE" id="PS00012">
    <property type="entry name" value="PHOSPHOPANTETHEINE"/>
    <property type="match status" value="1"/>
</dbReference>
<evidence type="ECO:0000256" key="2">
    <source>
        <dbReference type="ARBA" id="ARBA00022516"/>
    </source>
</evidence>
<evidence type="ECO:0000256" key="1">
    <source>
        <dbReference type="ARBA" id="ARBA00022450"/>
    </source>
</evidence>
<dbReference type="Gene3D" id="1.10.1200.10">
    <property type="entry name" value="ACP-like"/>
    <property type="match status" value="1"/>
</dbReference>
<dbReference type="InterPro" id="IPR003231">
    <property type="entry name" value="ACP"/>
</dbReference>
<keyword evidence="4" id="KW-0276">Fatty acid metabolism</keyword>
<dbReference type="PROSITE" id="PS50075">
    <property type="entry name" value="CARRIER"/>
    <property type="match status" value="1"/>
</dbReference>
<dbReference type="AlphaFoldDB" id="A0A6J7CPY1"/>
<dbReference type="InterPro" id="IPR036736">
    <property type="entry name" value="ACP-like_sf"/>
</dbReference>
<feature type="domain" description="Carrier" evidence="7">
    <location>
        <begin position="1"/>
        <end position="79"/>
    </location>
</feature>